<evidence type="ECO:0000256" key="6">
    <source>
        <dbReference type="ARBA" id="ARBA00044953"/>
    </source>
</evidence>
<evidence type="ECO:0000256" key="4">
    <source>
        <dbReference type="ARBA" id="ARBA00023136"/>
    </source>
</evidence>
<comment type="similarity">
    <text evidence="6">Belongs to the menorin family.</text>
</comment>
<dbReference type="Pfam" id="PF10223">
    <property type="entry name" value="Menorin_N"/>
    <property type="match status" value="1"/>
</dbReference>
<accession>A0A4W3IK12</accession>
<evidence type="ECO:0000256" key="3">
    <source>
        <dbReference type="ARBA" id="ARBA00022989"/>
    </source>
</evidence>
<dbReference type="GO" id="GO:0005615">
    <property type="term" value="C:extracellular space"/>
    <property type="evidence" value="ECO:0007669"/>
    <property type="project" value="TreeGrafter"/>
</dbReference>
<organism evidence="8 9">
    <name type="scientific">Callorhinchus milii</name>
    <name type="common">Ghost shark</name>
    <dbReference type="NCBI Taxonomy" id="7868"/>
    <lineage>
        <taxon>Eukaryota</taxon>
        <taxon>Metazoa</taxon>
        <taxon>Chordata</taxon>
        <taxon>Craniata</taxon>
        <taxon>Vertebrata</taxon>
        <taxon>Chondrichthyes</taxon>
        <taxon>Holocephali</taxon>
        <taxon>Chimaeriformes</taxon>
        <taxon>Callorhinchidae</taxon>
        <taxon>Callorhinchus</taxon>
    </lineage>
</organism>
<dbReference type="PANTHER" id="PTHR21184:SF4">
    <property type="entry name" value="PROTEIN FAM151A"/>
    <property type="match status" value="1"/>
</dbReference>
<evidence type="ECO:0000313" key="9">
    <source>
        <dbReference type="Proteomes" id="UP000314986"/>
    </source>
</evidence>
<reference evidence="9" key="2">
    <citation type="journal article" date="2007" name="PLoS Biol.">
        <title>Survey sequencing and comparative analysis of the elephant shark (Callorhinchus milii) genome.</title>
        <authorList>
            <person name="Venkatesh B."/>
            <person name="Kirkness E.F."/>
            <person name="Loh Y.H."/>
            <person name="Halpern A.L."/>
            <person name="Lee A.P."/>
            <person name="Johnson J."/>
            <person name="Dandona N."/>
            <person name="Viswanathan L.D."/>
            <person name="Tay A."/>
            <person name="Venter J.C."/>
            <person name="Strausberg R.L."/>
            <person name="Brenner S."/>
        </authorList>
    </citation>
    <scope>NUCLEOTIDE SEQUENCE [LARGE SCALE GENOMIC DNA]</scope>
</reference>
<evidence type="ECO:0000256" key="2">
    <source>
        <dbReference type="ARBA" id="ARBA00022692"/>
    </source>
</evidence>
<evidence type="ECO:0000256" key="5">
    <source>
        <dbReference type="ARBA" id="ARBA00044104"/>
    </source>
</evidence>
<evidence type="ECO:0000256" key="1">
    <source>
        <dbReference type="ARBA" id="ARBA00004167"/>
    </source>
</evidence>
<keyword evidence="2" id="KW-0812">Transmembrane</keyword>
<evidence type="ECO:0000259" key="7">
    <source>
        <dbReference type="Pfam" id="PF10223"/>
    </source>
</evidence>
<reference evidence="8" key="5">
    <citation type="submission" date="2025-09" db="UniProtKB">
        <authorList>
            <consortium name="Ensembl"/>
        </authorList>
    </citation>
    <scope>IDENTIFICATION</scope>
</reference>
<dbReference type="AlphaFoldDB" id="A0A4W3IK12"/>
<name>A0A4W3IK12_CALMI</name>
<dbReference type="OMA" id="CTVSTGW"/>
<dbReference type="InterPro" id="IPR019356">
    <property type="entry name" value="Menorin_dom"/>
</dbReference>
<protein>
    <recommendedName>
        <fullName evidence="5">Protein FAM151A</fullName>
    </recommendedName>
</protein>
<dbReference type="STRING" id="7868.ENSCMIP00000027008"/>
<keyword evidence="9" id="KW-1185">Reference proteome</keyword>
<reference evidence="9" key="1">
    <citation type="journal article" date="2006" name="Science">
        <title>Ancient noncoding elements conserved in the human genome.</title>
        <authorList>
            <person name="Venkatesh B."/>
            <person name="Kirkness E.F."/>
            <person name="Loh Y.H."/>
            <person name="Halpern A.L."/>
            <person name="Lee A.P."/>
            <person name="Johnson J."/>
            <person name="Dandona N."/>
            <person name="Viswanathan L.D."/>
            <person name="Tay A."/>
            <person name="Venter J.C."/>
            <person name="Strausberg R.L."/>
            <person name="Brenner S."/>
        </authorList>
    </citation>
    <scope>NUCLEOTIDE SEQUENCE [LARGE SCALE GENOMIC DNA]</scope>
</reference>
<dbReference type="Ensembl" id="ENSCMIT00000027440.1">
    <property type="protein sequence ID" value="ENSCMIP00000027008.1"/>
    <property type="gene ID" value="ENSCMIG00000011780.1"/>
</dbReference>
<keyword evidence="4" id="KW-0472">Membrane</keyword>
<proteinExistence type="inferred from homology"/>
<reference evidence="9" key="3">
    <citation type="journal article" date="2014" name="Nature">
        <title>Elephant shark genome provides unique insights into gnathostome evolution.</title>
        <authorList>
            <consortium name="International Elephant Shark Genome Sequencing Consortium"/>
            <person name="Venkatesh B."/>
            <person name="Lee A.P."/>
            <person name="Ravi V."/>
            <person name="Maurya A.K."/>
            <person name="Lian M.M."/>
            <person name="Swann J.B."/>
            <person name="Ohta Y."/>
            <person name="Flajnik M.F."/>
            <person name="Sutoh Y."/>
            <person name="Kasahara M."/>
            <person name="Hoon S."/>
            <person name="Gangu V."/>
            <person name="Roy S.W."/>
            <person name="Irimia M."/>
            <person name="Korzh V."/>
            <person name="Kondrychyn I."/>
            <person name="Lim Z.W."/>
            <person name="Tay B.H."/>
            <person name="Tohari S."/>
            <person name="Kong K.W."/>
            <person name="Ho S."/>
            <person name="Lorente-Galdos B."/>
            <person name="Quilez J."/>
            <person name="Marques-Bonet T."/>
            <person name="Raney B.J."/>
            <person name="Ingham P.W."/>
            <person name="Tay A."/>
            <person name="Hillier L.W."/>
            <person name="Minx P."/>
            <person name="Boehm T."/>
            <person name="Wilson R.K."/>
            <person name="Brenner S."/>
            <person name="Warren W.C."/>
        </authorList>
    </citation>
    <scope>NUCLEOTIDE SEQUENCE [LARGE SCALE GENOMIC DNA]</scope>
</reference>
<keyword evidence="3" id="KW-1133">Transmembrane helix</keyword>
<dbReference type="InParanoid" id="A0A4W3IK12"/>
<reference evidence="8" key="4">
    <citation type="submission" date="2025-08" db="UniProtKB">
        <authorList>
            <consortium name="Ensembl"/>
        </authorList>
    </citation>
    <scope>IDENTIFICATION</scope>
</reference>
<sequence length="289" mass="32385">PTVDDGAVGGFSPGGNLLDYCLQLGLIPEKDAIHVTWAHGANSLREMEEALRGPAMVLEADVTVEGLNTQNQTNVPIMAHPPAIYSDNTLQHWLNTVTQSQKGIKLDFKSLESLSPSLDILTAADSQNQINQPVWLNADILRGPNVPNFVQPVNASRFLALVQEKFPTVTVSPGWLTLYVPLLAVKPYTQLMVEEMAALVRDLPQRITFPVRAVLLRASWLHFSWLLSQSPRYSLTLWQGEADPITVEDLLFIREHSDPQQIYYDIYEPVLSEFKNIAREYLPRSFHCG</sequence>
<dbReference type="Proteomes" id="UP000314986">
    <property type="component" value="Unassembled WGS sequence"/>
</dbReference>
<dbReference type="GeneTree" id="ENSGT00530000063681"/>
<evidence type="ECO:0000313" key="8">
    <source>
        <dbReference type="Ensembl" id="ENSCMIP00000027008.1"/>
    </source>
</evidence>
<dbReference type="GO" id="GO:0016020">
    <property type="term" value="C:membrane"/>
    <property type="evidence" value="ECO:0007669"/>
    <property type="project" value="UniProtKB-SubCell"/>
</dbReference>
<dbReference type="PANTHER" id="PTHR21184">
    <property type="entry name" value="MENORIN (DENDRITIC BRANCHING PROTEIN)"/>
    <property type="match status" value="1"/>
</dbReference>
<feature type="domain" description="Menorin-like" evidence="7">
    <location>
        <begin position="31"/>
        <end position="270"/>
    </location>
</feature>
<comment type="subcellular location">
    <subcellularLocation>
        <location evidence="1">Membrane</location>
        <topology evidence="1">Single-pass membrane protein</topology>
    </subcellularLocation>
</comment>